<dbReference type="Proteomes" id="UP000694542">
    <property type="component" value="Chromosome X"/>
</dbReference>
<dbReference type="GO" id="GO:0090730">
    <property type="term" value="C:Las1 complex"/>
    <property type="evidence" value="ECO:0007669"/>
    <property type="project" value="InterPro"/>
</dbReference>
<gene>
    <name evidence="2" type="primary">LAS1L</name>
</gene>
<feature type="compositionally biased region" description="Acidic residues" evidence="1">
    <location>
        <begin position="541"/>
        <end position="578"/>
    </location>
</feature>
<dbReference type="GO" id="GO:0004519">
    <property type="term" value="F:endonuclease activity"/>
    <property type="evidence" value="ECO:0007669"/>
    <property type="project" value="InterPro"/>
</dbReference>
<reference evidence="2" key="1">
    <citation type="submission" date="2018-10" db="EMBL/GenBank/DDBJ databases">
        <title>De novo assembly of a Great Dane genome.</title>
        <authorList>
            <person name="Kidd J.M."/>
            <person name="Pendleton A.L."/>
            <person name="Shen F."/>
            <person name="Emery S."/>
        </authorList>
    </citation>
    <scope>NUCLEOTIDE SEQUENCE [LARGE SCALE GENOMIC DNA]</scope>
    <source>
        <strain evidence="2">Great Dane</strain>
    </source>
</reference>
<dbReference type="AlphaFoldDB" id="A0A8C0T9W4"/>
<dbReference type="PANTHER" id="PTHR15002:SF0">
    <property type="entry name" value="RIBOSOMAL BIOGENESIS PROTEIN LAS1L"/>
    <property type="match status" value="1"/>
</dbReference>
<evidence type="ECO:0000256" key="1">
    <source>
        <dbReference type="SAM" id="MobiDB-lite"/>
    </source>
</evidence>
<sequence length="710" mass="81626">MDRVWSAWCGKCVKEKGSSPLWAQRIVVAWLSRAEWDQVTVYLFCDDHKLQRYALNRITVWRSRLGNELPLAVASTADLVRCKLMDVTGGLGTDELRLLYGMALVRFVNLISERKTKFVKLPLKFLAQEVNIPDWIVELRHELTHKKMPHLNDCRRGCYFVLDWLQKTYWCRQLENSLRDTWELEEDREDTDEEDQEEDKNIVVDDIVEQRPEPKDKGKGVELDARVDGDSEGSKEVDSHWEKALRHKELYERARELLVLYEEEQFKVLEKFRRLPQAIKAWNNLSPPVECILAELKGITCENREAVLDAFLDDGFLIPTFEQLAALQINYEENVDLNDILVPKPFSQFWQPLLRGLHSQTFTQALLERMFSELPVLGDSGIRPTYILRWTIELIVANTKTGRNARRFSASQWEARKSWRLFNCSASLDWPRVIESCLGSPCWASSQLLQLVFKAMGQVLPDEEQEKLLRICSIYTQTGEKGLVQEGSEASPIGKSPYTLDSLYWSLKPAGSIFGTEGEPQQQEEQGSLNDLKKDEKDEKDLEDQVEEEEEENDDQKWEEEDEDDEDEDEDEEEEEDRMEVGPLSTGEESPTAENARLLAHKRGALQGSPWQVSSEDVRWNTFPLGLMPGQTEDPAELMLENYDTMYLLDQPVLEQRLEPPTCKTGHLGSKACARAPCSPSKLASGPQAWEPLGHQEARNQAALTEGLCW</sequence>
<feature type="compositionally biased region" description="Basic and acidic residues" evidence="1">
    <location>
        <begin position="199"/>
        <end position="235"/>
    </location>
</feature>
<feature type="region of interest" description="Disordered" evidence="1">
    <location>
        <begin position="185"/>
        <end position="235"/>
    </location>
</feature>
<name>A0A8C0T9W4_CANLF</name>
<organism evidence="2 3">
    <name type="scientific">Canis lupus familiaris</name>
    <name type="common">Dog</name>
    <name type="synonym">Canis familiaris</name>
    <dbReference type="NCBI Taxonomy" id="9615"/>
    <lineage>
        <taxon>Eukaryota</taxon>
        <taxon>Metazoa</taxon>
        <taxon>Chordata</taxon>
        <taxon>Craniata</taxon>
        <taxon>Vertebrata</taxon>
        <taxon>Euteleostomi</taxon>
        <taxon>Mammalia</taxon>
        <taxon>Eutheria</taxon>
        <taxon>Laurasiatheria</taxon>
        <taxon>Carnivora</taxon>
        <taxon>Caniformia</taxon>
        <taxon>Canidae</taxon>
        <taxon>Canis</taxon>
    </lineage>
</organism>
<feature type="compositionally biased region" description="Acidic residues" evidence="1">
    <location>
        <begin position="185"/>
        <end position="198"/>
    </location>
</feature>
<evidence type="ECO:0000313" key="2">
    <source>
        <dbReference type="Ensembl" id="ENSCAFP00040033278.1"/>
    </source>
</evidence>
<feature type="compositionally biased region" description="Basic and acidic residues" evidence="1">
    <location>
        <begin position="531"/>
        <end position="540"/>
    </location>
</feature>
<proteinExistence type="predicted"/>
<evidence type="ECO:0000313" key="3">
    <source>
        <dbReference type="Proteomes" id="UP000694542"/>
    </source>
</evidence>
<dbReference type="OrthoDB" id="10263222at2759"/>
<dbReference type="GO" id="GO:0006364">
    <property type="term" value="P:rRNA processing"/>
    <property type="evidence" value="ECO:0007669"/>
    <property type="project" value="InterPro"/>
</dbReference>
<dbReference type="SUPFAM" id="SSF48371">
    <property type="entry name" value="ARM repeat"/>
    <property type="match status" value="1"/>
</dbReference>
<feature type="compositionally biased region" description="Low complexity" evidence="1">
    <location>
        <begin position="517"/>
        <end position="527"/>
    </location>
</feature>
<dbReference type="PANTHER" id="PTHR15002">
    <property type="entry name" value="RIBOSOMAL BIOGENESIS PROTEIN LAS1L"/>
    <property type="match status" value="1"/>
</dbReference>
<protein>
    <submittedName>
        <fullName evidence="2">LAS1 like ribosome biosis factor</fullName>
    </submittedName>
</protein>
<dbReference type="Pfam" id="PF04031">
    <property type="entry name" value="Las1"/>
    <property type="match status" value="1"/>
</dbReference>
<dbReference type="InterPro" id="IPR007174">
    <property type="entry name" value="Las1"/>
</dbReference>
<dbReference type="InterPro" id="IPR016024">
    <property type="entry name" value="ARM-type_fold"/>
</dbReference>
<feature type="region of interest" description="Disordered" evidence="1">
    <location>
        <begin position="514"/>
        <end position="592"/>
    </location>
</feature>
<dbReference type="Ensembl" id="ENSCAFT00040038172.1">
    <property type="protein sequence ID" value="ENSCAFP00040033278.1"/>
    <property type="gene ID" value="ENSCAFG00040020527.1"/>
</dbReference>
<accession>A0A8C0T9W4</accession>
<reference evidence="2" key="2">
    <citation type="submission" date="2025-08" db="UniProtKB">
        <authorList>
            <consortium name="Ensembl"/>
        </authorList>
    </citation>
    <scope>IDENTIFICATION</scope>
</reference>